<feature type="domain" description="GH18" evidence="19">
    <location>
        <begin position="514"/>
        <end position="881"/>
    </location>
</feature>
<feature type="domain" description="LysM" evidence="18">
    <location>
        <begin position="368"/>
        <end position="416"/>
    </location>
</feature>
<dbReference type="SUPFAM" id="SSF54106">
    <property type="entry name" value="LysM domain"/>
    <property type="match status" value="2"/>
</dbReference>
<dbReference type="CDD" id="cd00118">
    <property type="entry name" value="LysM"/>
    <property type="match status" value="1"/>
</dbReference>
<dbReference type="Gene3D" id="3.20.20.80">
    <property type="entry name" value="Glycosidases"/>
    <property type="match status" value="1"/>
</dbReference>
<reference evidence="20" key="2">
    <citation type="submission" date="2020-05" db="EMBL/GenBank/DDBJ databases">
        <authorList>
            <person name="Kim H.-S."/>
            <person name="Proctor R.H."/>
            <person name="Brown D.W."/>
        </authorList>
    </citation>
    <scope>NUCLEOTIDE SEQUENCE</scope>
    <source>
        <strain evidence="20">NRRL 22465</strain>
    </source>
</reference>
<dbReference type="InterPro" id="IPR001223">
    <property type="entry name" value="Glyco_hydro18_cat"/>
</dbReference>
<dbReference type="InterPro" id="IPR001002">
    <property type="entry name" value="Chitin-bd_1"/>
</dbReference>
<feature type="chain" id="PRO_5034362036" description="chitinase" evidence="16">
    <location>
        <begin position="25"/>
        <end position="881"/>
    </location>
</feature>
<evidence type="ECO:0000259" key="17">
    <source>
        <dbReference type="PROSITE" id="PS50941"/>
    </source>
</evidence>
<evidence type="ECO:0000256" key="4">
    <source>
        <dbReference type="ARBA" id="ARBA00012729"/>
    </source>
</evidence>
<comment type="similarity">
    <text evidence="13">Belongs to the secreted LysM effector family.</text>
</comment>
<dbReference type="SMART" id="SM00270">
    <property type="entry name" value="ChtBD1"/>
    <property type="match status" value="1"/>
</dbReference>
<dbReference type="InterPro" id="IPR018371">
    <property type="entry name" value="Chitin-binding_1_CS"/>
</dbReference>
<dbReference type="AlphaFoldDB" id="A0A8H4UNY6"/>
<keyword evidence="8" id="KW-0146">Chitin degradation</keyword>
<dbReference type="EMBL" id="JABEYC010000215">
    <property type="protein sequence ID" value="KAF4980645.1"/>
    <property type="molecule type" value="Genomic_DNA"/>
</dbReference>
<evidence type="ECO:0000313" key="20">
    <source>
        <dbReference type="EMBL" id="KAF4980645.1"/>
    </source>
</evidence>
<feature type="domain" description="Chitin-binding type-1" evidence="17">
    <location>
        <begin position="429"/>
        <end position="502"/>
    </location>
</feature>
<dbReference type="InterPro" id="IPR036861">
    <property type="entry name" value="Endochitinase-like_sf"/>
</dbReference>
<sequence>MGPRMHSLSLFSFVFSSLVSSTLAQDANPGDVNPVPPIQEIKTEDPISSPLTQGCPQPCSIAGPDPANWTQIHSHDELSRCELPMLFALNVENSYSEFATLYTCVTSTTTETRRDQVSPVEPRAAESSVSLASNCGAEQATIKTSSSFGPSGSLQSGSDVAAASDLLAEYLDNSASCGTTILFAKAGSAIVGLYVGAEVQKSSASDILQNRLQKGTQVFQVCDANDKRAETVGLFAVDSVDQLKEAQDAVKTWSNGKCAAIAQASKESLDLGILTVGKVKARGIELRSRMFGKDNLLAPRADCKTIAVVSGDSCASLATRCKVTSANFNKYNPAKNFCSTLAPKQLVCCSAGTLPDNRPKPGSDGTCFTYNIKSGDNCYALTQSFGITQQLIDSANKNTWGWAGCDRLQLGQAICLSTGKSPMPQAIAGAVCGPQMPGSKKPAGAITGWDLAGMNPCPLKACCSGYGFCGITGDFCTNTTATGGAPGSSKLDTAGCVSNCGNKIVGNTKAPPKFLNVGYFQGYNPGRRCLNMDASDLTALKTPYTHMHFAFAGLTTSFTISIAADVRPQFDKFVAMKGSWKKVLSFGGWADSTDASTFQRYRDAIKPANREKFATNVMTVLTKYKFDGVDFDWEYPGSASSANSNTDTVNYVAFLTLMRKKIGTSGISMSVALPAAYWYLKPFPVAQIAPQVDYMVYMTYDLHGQWDYGNEFASPGCPNGNCLRSHVNKTETIDSLAMITKAGVDPAKVVVGISSYGRSFKMTNPACTGPMCQFSGSFSESLAEPGECTGSPGYLANAEIRKIIYDAKANKAGVTAKSWFDTASDSDILTFGTQGKGMTDWVAHMTEATKTKRTAWVKSLNFGGVIDWAVDLEVWFSPKPE</sequence>
<dbReference type="PROSITE" id="PS01095">
    <property type="entry name" value="GH18_1"/>
    <property type="match status" value="1"/>
</dbReference>
<dbReference type="SUPFAM" id="SSF57016">
    <property type="entry name" value="Plant lectins/antimicrobial peptides"/>
    <property type="match status" value="1"/>
</dbReference>
<comment type="catalytic activity">
    <reaction evidence="1">
        <text>Random endo-hydrolysis of N-acetyl-beta-D-glucosaminide (1-&gt;4)-beta-linkages in chitin and chitodextrins.</text>
        <dbReference type="EC" id="3.2.1.14"/>
    </reaction>
</comment>
<protein>
    <recommendedName>
        <fullName evidence="4">chitinase</fullName>
        <ecNumber evidence="4">3.2.1.14</ecNumber>
    </recommendedName>
</protein>
<name>A0A8H4UNY6_9HYPO</name>
<comment type="caution">
    <text evidence="20">The sequence shown here is derived from an EMBL/GenBank/DDBJ whole genome shotgun (WGS) entry which is preliminary data.</text>
</comment>
<dbReference type="Gene3D" id="3.30.60.10">
    <property type="entry name" value="Endochitinase-like"/>
    <property type="match status" value="1"/>
</dbReference>
<evidence type="ECO:0000256" key="2">
    <source>
        <dbReference type="ARBA" id="ARBA00004613"/>
    </source>
</evidence>
<evidence type="ECO:0000256" key="6">
    <source>
        <dbReference type="ARBA" id="ARBA00022669"/>
    </source>
</evidence>
<keyword evidence="16" id="KW-0732">Signal</keyword>
<dbReference type="PROSITE" id="PS00026">
    <property type="entry name" value="CHIT_BIND_I_1"/>
    <property type="match status" value="1"/>
</dbReference>
<dbReference type="Pfam" id="PF01476">
    <property type="entry name" value="LysM"/>
    <property type="match status" value="2"/>
</dbReference>
<proteinExistence type="inferred from homology"/>
<keyword evidence="5" id="KW-0964">Secreted</keyword>
<dbReference type="InterPro" id="IPR011583">
    <property type="entry name" value="Chitinase_II/V-like_cat"/>
</dbReference>
<dbReference type="PROSITE" id="PS51782">
    <property type="entry name" value="LYSM"/>
    <property type="match status" value="2"/>
</dbReference>
<keyword evidence="11 15" id="KW-0326">Glycosidase</keyword>
<dbReference type="EC" id="3.2.1.14" evidence="4"/>
<gene>
    <name evidence="20" type="ORF">FZEAL_3394</name>
</gene>
<keyword evidence="14" id="KW-1015">Disulfide bond</keyword>
<evidence type="ECO:0000256" key="14">
    <source>
        <dbReference type="PROSITE-ProRule" id="PRU00261"/>
    </source>
</evidence>
<comment type="similarity">
    <text evidence="3">Belongs to the glycosyl hydrolase 18 family. Chitinase class V subfamily.</text>
</comment>
<dbReference type="InterPro" id="IPR001579">
    <property type="entry name" value="Glyco_hydro_18_chit_AS"/>
</dbReference>
<evidence type="ECO:0000256" key="13">
    <source>
        <dbReference type="ARBA" id="ARBA00044955"/>
    </source>
</evidence>
<evidence type="ECO:0000256" key="7">
    <source>
        <dbReference type="ARBA" id="ARBA00022801"/>
    </source>
</evidence>
<keyword evidence="7 15" id="KW-0378">Hydrolase</keyword>
<evidence type="ECO:0000256" key="15">
    <source>
        <dbReference type="RuleBase" id="RU000489"/>
    </source>
</evidence>
<keyword evidence="12" id="KW-0624">Polysaccharide degradation</keyword>
<dbReference type="SMART" id="SM00257">
    <property type="entry name" value="LysM"/>
    <property type="match status" value="2"/>
</dbReference>
<keyword evidence="10" id="KW-0119">Carbohydrate metabolism</keyword>
<evidence type="ECO:0000256" key="3">
    <source>
        <dbReference type="ARBA" id="ARBA00008682"/>
    </source>
</evidence>
<dbReference type="PANTHER" id="PTHR47700:SF2">
    <property type="entry name" value="CHITINASE"/>
    <property type="match status" value="1"/>
</dbReference>
<dbReference type="GO" id="GO:0008061">
    <property type="term" value="F:chitin binding"/>
    <property type="evidence" value="ECO:0007669"/>
    <property type="project" value="UniProtKB-UniRule"/>
</dbReference>
<dbReference type="OrthoDB" id="73875at2759"/>
<evidence type="ECO:0000256" key="8">
    <source>
        <dbReference type="ARBA" id="ARBA00023024"/>
    </source>
</evidence>
<evidence type="ECO:0000256" key="9">
    <source>
        <dbReference type="ARBA" id="ARBA00023026"/>
    </source>
</evidence>
<comment type="caution">
    <text evidence="14">Lacks conserved residue(s) required for the propagation of feature annotation.</text>
</comment>
<keyword evidence="21" id="KW-1185">Reference proteome</keyword>
<dbReference type="GO" id="GO:0005576">
    <property type="term" value="C:extracellular region"/>
    <property type="evidence" value="ECO:0007669"/>
    <property type="project" value="UniProtKB-SubCell"/>
</dbReference>
<evidence type="ECO:0000256" key="10">
    <source>
        <dbReference type="ARBA" id="ARBA00023277"/>
    </source>
</evidence>
<evidence type="ECO:0000259" key="19">
    <source>
        <dbReference type="PROSITE" id="PS51910"/>
    </source>
</evidence>
<dbReference type="InterPro" id="IPR029070">
    <property type="entry name" value="Chitinase_insertion_sf"/>
</dbReference>
<evidence type="ECO:0000256" key="11">
    <source>
        <dbReference type="ARBA" id="ARBA00023295"/>
    </source>
</evidence>
<evidence type="ECO:0000256" key="12">
    <source>
        <dbReference type="ARBA" id="ARBA00023326"/>
    </source>
</evidence>
<dbReference type="InterPro" id="IPR017853">
    <property type="entry name" value="GH"/>
</dbReference>
<evidence type="ECO:0000256" key="5">
    <source>
        <dbReference type="ARBA" id="ARBA00022525"/>
    </source>
</evidence>
<feature type="disulfide bond" evidence="14">
    <location>
        <begin position="496"/>
        <end position="500"/>
    </location>
</feature>
<dbReference type="GO" id="GO:0008843">
    <property type="term" value="F:endochitinase activity"/>
    <property type="evidence" value="ECO:0007669"/>
    <property type="project" value="UniProtKB-EC"/>
</dbReference>
<feature type="domain" description="LysM" evidence="18">
    <location>
        <begin position="304"/>
        <end position="349"/>
    </location>
</feature>
<dbReference type="GO" id="GO:0006032">
    <property type="term" value="P:chitin catabolic process"/>
    <property type="evidence" value="ECO:0007669"/>
    <property type="project" value="UniProtKB-KW"/>
</dbReference>
<keyword evidence="9" id="KW-0843">Virulence</keyword>
<reference evidence="20" key="1">
    <citation type="journal article" date="2020" name="BMC Genomics">
        <title>Correction to: Identification and distribution of gene clusters required for synthesis of sphingolipid metabolism inhibitors in diverse species of the filamentous fungus Fusarium.</title>
        <authorList>
            <person name="Kim H.S."/>
            <person name="Lohmar J.M."/>
            <person name="Busman M."/>
            <person name="Brown D.W."/>
            <person name="Naumann T.A."/>
            <person name="Divon H.H."/>
            <person name="Lysoe E."/>
            <person name="Uhlig S."/>
            <person name="Proctor R.H."/>
        </authorList>
    </citation>
    <scope>NUCLEOTIDE SEQUENCE</scope>
    <source>
        <strain evidence="20">NRRL 22465</strain>
    </source>
</reference>
<dbReference type="Gene3D" id="3.10.350.10">
    <property type="entry name" value="LysM domain"/>
    <property type="match status" value="2"/>
</dbReference>
<evidence type="ECO:0000313" key="21">
    <source>
        <dbReference type="Proteomes" id="UP000635477"/>
    </source>
</evidence>
<dbReference type="Gene3D" id="3.10.50.10">
    <property type="match status" value="1"/>
</dbReference>
<dbReference type="Proteomes" id="UP000635477">
    <property type="component" value="Unassembled WGS sequence"/>
</dbReference>
<feature type="disulfide bond" evidence="14">
    <location>
        <begin position="457"/>
        <end position="469"/>
    </location>
</feature>
<dbReference type="SMART" id="SM00636">
    <property type="entry name" value="Glyco_18"/>
    <property type="match status" value="1"/>
</dbReference>
<feature type="signal peptide" evidence="16">
    <location>
        <begin position="1"/>
        <end position="24"/>
    </location>
</feature>
<evidence type="ECO:0000256" key="1">
    <source>
        <dbReference type="ARBA" id="ARBA00000822"/>
    </source>
</evidence>
<keyword evidence="6 14" id="KW-0147">Chitin-binding</keyword>
<evidence type="ECO:0000256" key="16">
    <source>
        <dbReference type="SAM" id="SignalP"/>
    </source>
</evidence>
<organism evidence="20 21">
    <name type="scientific">Fusarium zealandicum</name>
    <dbReference type="NCBI Taxonomy" id="1053134"/>
    <lineage>
        <taxon>Eukaryota</taxon>
        <taxon>Fungi</taxon>
        <taxon>Dikarya</taxon>
        <taxon>Ascomycota</taxon>
        <taxon>Pezizomycotina</taxon>
        <taxon>Sordariomycetes</taxon>
        <taxon>Hypocreomycetidae</taxon>
        <taxon>Hypocreales</taxon>
        <taxon>Nectriaceae</taxon>
        <taxon>Fusarium</taxon>
        <taxon>Fusarium staphyleae species complex</taxon>
    </lineage>
</organism>
<dbReference type="InterPro" id="IPR036779">
    <property type="entry name" value="LysM_dom_sf"/>
</dbReference>
<dbReference type="SUPFAM" id="SSF54556">
    <property type="entry name" value="Chitinase insertion domain"/>
    <property type="match status" value="1"/>
</dbReference>
<dbReference type="SUPFAM" id="SSF51445">
    <property type="entry name" value="(Trans)glycosidases"/>
    <property type="match status" value="1"/>
</dbReference>
<evidence type="ECO:0000259" key="18">
    <source>
        <dbReference type="PROSITE" id="PS51782"/>
    </source>
</evidence>
<accession>A0A8H4UNY6</accession>
<feature type="disulfide bond" evidence="14">
    <location>
        <begin position="462"/>
        <end position="476"/>
    </location>
</feature>
<dbReference type="PROSITE" id="PS50941">
    <property type="entry name" value="CHIT_BIND_I_2"/>
    <property type="match status" value="1"/>
</dbReference>
<dbReference type="CDD" id="cd00035">
    <property type="entry name" value="ChtBD1"/>
    <property type="match status" value="1"/>
</dbReference>
<dbReference type="InterPro" id="IPR018392">
    <property type="entry name" value="LysM"/>
</dbReference>
<dbReference type="InterPro" id="IPR053214">
    <property type="entry name" value="LysM12-like"/>
</dbReference>
<dbReference type="Pfam" id="PF00704">
    <property type="entry name" value="Glyco_hydro_18"/>
    <property type="match status" value="1"/>
</dbReference>
<dbReference type="PANTHER" id="PTHR47700">
    <property type="entry name" value="V CHITINASE, PUTATIVE (AFU_ORTHOLOGUE AFUA_6G13720)-RELATED"/>
    <property type="match status" value="1"/>
</dbReference>
<dbReference type="CDD" id="cd02878">
    <property type="entry name" value="GH18_zymocin_alpha"/>
    <property type="match status" value="1"/>
</dbReference>
<dbReference type="GO" id="GO:0000272">
    <property type="term" value="P:polysaccharide catabolic process"/>
    <property type="evidence" value="ECO:0007669"/>
    <property type="project" value="UniProtKB-KW"/>
</dbReference>
<dbReference type="Pfam" id="PF00187">
    <property type="entry name" value="Chitin_bind_1"/>
    <property type="match status" value="1"/>
</dbReference>
<dbReference type="PROSITE" id="PS51910">
    <property type="entry name" value="GH18_2"/>
    <property type="match status" value="1"/>
</dbReference>
<comment type="subcellular location">
    <subcellularLocation>
        <location evidence="2">Secreted</location>
    </subcellularLocation>
</comment>